<protein>
    <submittedName>
        <fullName evidence="1">Glutamate--cysteine ligase</fullName>
    </submittedName>
</protein>
<proteinExistence type="predicted"/>
<dbReference type="NCBIfam" id="TIGR02049">
    <property type="entry name" value="gshA_ferroox"/>
    <property type="match status" value="1"/>
</dbReference>
<organism evidence="1 2">
    <name type="scientific">Caballeronia choica</name>
    <dbReference type="NCBI Taxonomy" id="326476"/>
    <lineage>
        <taxon>Bacteria</taxon>
        <taxon>Pseudomonadati</taxon>
        <taxon>Pseudomonadota</taxon>
        <taxon>Betaproteobacteria</taxon>
        <taxon>Burkholderiales</taxon>
        <taxon>Burkholderiaceae</taxon>
        <taxon>Caballeronia</taxon>
    </lineage>
</organism>
<dbReference type="Pfam" id="PF08886">
    <property type="entry name" value="GshA"/>
    <property type="match status" value="1"/>
</dbReference>
<evidence type="ECO:0000313" key="2">
    <source>
        <dbReference type="Proteomes" id="UP000054770"/>
    </source>
</evidence>
<dbReference type="InterPro" id="IPR042520">
    <property type="entry name" value="GshA_N"/>
</dbReference>
<dbReference type="Proteomes" id="UP000054770">
    <property type="component" value="Unassembled WGS sequence"/>
</dbReference>
<dbReference type="InterPro" id="IPR011718">
    <property type="entry name" value="GshA"/>
</dbReference>
<keyword evidence="2" id="KW-1185">Reference proteome</keyword>
<dbReference type="SUPFAM" id="SSF56059">
    <property type="entry name" value="Glutathione synthetase ATP-binding domain-like"/>
    <property type="match status" value="1"/>
</dbReference>
<dbReference type="Gene3D" id="3.40.50.11280">
    <property type="entry name" value="Glutamate-cysteine ligase, N-terminal domain"/>
    <property type="match status" value="1"/>
</dbReference>
<accession>A0A158KPS1</accession>
<reference evidence="1" key="1">
    <citation type="submission" date="2016-01" db="EMBL/GenBank/DDBJ databases">
        <authorList>
            <person name="Peeters C."/>
        </authorList>
    </citation>
    <scope>NUCLEOTIDE SEQUENCE [LARGE SCALE GENOMIC DNA]</scope>
    <source>
        <strain evidence="1">LMG 22940</strain>
    </source>
</reference>
<evidence type="ECO:0000313" key="1">
    <source>
        <dbReference type="EMBL" id="SAL83138.1"/>
    </source>
</evidence>
<dbReference type="GO" id="GO:0016874">
    <property type="term" value="F:ligase activity"/>
    <property type="evidence" value="ECO:0007669"/>
    <property type="project" value="UniProtKB-KW"/>
</dbReference>
<gene>
    <name evidence="1" type="ORF">AWB68_06794</name>
</gene>
<dbReference type="EMBL" id="FCON02000132">
    <property type="protein sequence ID" value="SAL83138.1"/>
    <property type="molecule type" value="Genomic_DNA"/>
</dbReference>
<dbReference type="AlphaFoldDB" id="A0A158KPS1"/>
<sequence length="461" mass="51682">MLTPGNLGKRRFIPKYAKHLLYNLSSQVREKSMVPHLVTALNGPLLDLERKILDATPAIERWFRLEWQEHTPPFYCSVDLRNAGFKLAPVDTNLFPGGFNYLPQEVLPLAVQAAMASIEKICPDAKNLLVIPERHTRNAFYLENVARLATIMRQAGLHVRFGTLDENIHGPVTIALADGQKIVLEPLERTPRRLGLKNFDPCSILLNNDLSAGIPPVLENLHEQYLLPPLHAGWAVRRKSTHFSCYDDVAKKFSKLVEIDPWMINPYFAHVEGVDYEARTGEQALADAIDGVLKKIAKKYREYGISERPYVVIKADAGTYGKGVMTVHDACEVAALTKRERAKMNDAKDGLEVHDVIVQEGVHTFERVENGVAEPVVYMIDRYVVGGFYRVHDSRERDQNLNAPGMHFVPLGFEHTALPDTHAKPGAAPPNRFYMYGVVARLGLLAASVELEKTDPEAIQV</sequence>
<name>A0A158KPS1_9BURK</name>
<comment type="caution">
    <text evidence="1">The sequence shown here is derived from an EMBL/GenBank/DDBJ whole genome shotgun (WGS) entry which is preliminary data.</text>
</comment>
<keyword evidence="1" id="KW-0436">Ligase</keyword>